<dbReference type="Pfam" id="PF13089">
    <property type="entry name" value="PP_kinase_N"/>
    <property type="match status" value="1"/>
</dbReference>
<dbReference type="EMBL" id="CP073100">
    <property type="protein sequence ID" value="QUE52304.1"/>
    <property type="molecule type" value="Genomic_DNA"/>
</dbReference>
<dbReference type="GO" id="GO:0046872">
    <property type="term" value="F:metal ion binding"/>
    <property type="evidence" value="ECO:0007669"/>
    <property type="project" value="UniProtKB-KW"/>
</dbReference>
<evidence type="ECO:0000259" key="9">
    <source>
        <dbReference type="Pfam" id="PF13089"/>
    </source>
</evidence>
<dbReference type="GO" id="GO:0009358">
    <property type="term" value="C:polyphosphate kinase complex"/>
    <property type="evidence" value="ECO:0007669"/>
    <property type="project" value="InterPro"/>
</dbReference>
<dbReference type="KEGG" id="lamb:KBB96_05280"/>
<dbReference type="PANTHER" id="PTHR30218:SF0">
    <property type="entry name" value="POLYPHOSPHATE KINASE"/>
    <property type="match status" value="1"/>
</dbReference>
<keyword evidence="1 6" id="KW-0597">Phosphoprotein</keyword>
<evidence type="ECO:0000259" key="11">
    <source>
        <dbReference type="Pfam" id="PF17941"/>
    </source>
</evidence>
<dbReference type="NCBIfam" id="TIGR03705">
    <property type="entry name" value="poly_P_kin"/>
    <property type="match status" value="1"/>
</dbReference>
<keyword evidence="5 6" id="KW-0067">ATP-binding</keyword>
<feature type="binding site" evidence="6">
    <location>
        <position position="373"/>
    </location>
    <ligand>
        <name>Mg(2+)</name>
        <dbReference type="ChEBI" id="CHEBI:18420"/>
    </ligand>
</feature>
<dbReference type="Gene3D" id="3.30.870.10">
    <property type="entry name" value="Endonuclease Chain A"/>
    <property type="match status" value="2"/>
</dbReference>
<evidence type="ECO:0000256" key="6">
    <source>
        <dbReference type="HAMAP-Rule" id="MF_00347"/>
    </source>
</evidence>
<comment type="similarity">
    <text evidence="6 7">Belongs to the polyphosphate kinase 1 (PPK1) family.</text>
</comment>
<proteinExistence type="inferred from homology"/>
<dbReference type="SUPFAM" id="SSF140356">
    <property type="entry name" value="PPK N-terminal domain-like"/>
    <property type="match status" value="1"/>
</dbReference>
<dbReference type="SUPFAM" id="SSF56024">
    <property type="entry name" value="Phospholipase D/nuclease"/>
    <property type="match status" value="2"/>
</dbReference>
<dbReference type="InterPro" id="IPR003414">
    <property type="entry name" value="PP_kinase"/>
</dbReference>
<dbReference type="NCBIfam" id="NF003918">
    <property type="entry name" value="PRK05443.1-2"/>
    <property type="match status" value="1"/>
</dbReference>
<evidence type="ECO:0000313" key="12">
    <source>
        <dbReference type="EMBL" id="QUE52304.1"/>
    </source>
</evidence>
<protein>
    <recommendedName>
        <fullName evidence="6 7">Polyphosphate kinase</fullName>
        <ecNumber evidence="6 7">2.7.4.1</ecNumber>
    </recommendedName>
    <alternativeName>
        <fullName evidence="6">ATP-polyphosphate phosphotransferase</fullName>
    </alternativeName>
    <alternativeName>
        <fullName evidence="6">Polyphosphoric acid kinase</fullName>
    </alternativeName>
</protein>
<dbReference type="Proteomes" id="UP000676169">
    <property type="component" value="Chromosome"/>
</dbReference>
<dbReference type="CDD" id="cd09165">
    <property type="entry name" value="PLDc_PaPPK1_C1_like"/>
    <property type="match status" value="1"/>
</dbReference>
<dbReference type="InterPro" id="IPR036830">
    <property type="entry name" value="PP_kinase_middle_dom_sf"/>
</dbReference>
<evidence type="ECO:0000256" key="3">
    <source>
        <dbReference type="ARBA" id="ARBA00022741"/>
    </source>
</evidence>
<dbReference type="CDD" id="cd09168">
    <property type="entry name" value="PLDc_PaPPK1_C2_like"/>
    <property type="match status" value="1"/>
</dbReference>
<sequence>MPAPYLNRELSWLEFNQRVLNEALRSDLPLLERVKFLAITASNMDEFFQVRVGGLILMQRSGRKAPDPSGMTPQQQLQAIHRRVGRMVDDQYELLNESLLPEMAKSGIRPLKMDHLTGTQMDQVAAVFEDSVFPLLTPLAVALNADGAAEPLLVPALQLIVACRLVEPDTGATRYAVIPIPETITRRVPVKSSEDTHAFVWIEDVVAWHADDLFPGEKVSATTCFRVTRNGDIAVQEEDAIDLAGEMEEVLTARRFSDTVRLEMPKNAPRDLGRVVREITRSGTPELVRANGPIGLSSLMDLAFLPGFDQLRDEEWPPQTSAAIVPGDSMFETIAAGDVLLHHPYESFEPVLRLIEEAAVDPDVIAIKQVLYRTARQSRIIDALILAAENGKHVTALVELKARFDEARNLHRADELQRAGAQIVYGVKGLKTHAKICLIVRREGGHLRRYAHLGTGNYNESTAKLYTDISYLTCKPEFGHDASLFFNAVTGRSKLLRFQRLVPAPTAMKPKLLELIAGETERAKQGLPARILAKVNSLQDPDIILALYRASQAGVEVKLNIRGICCLKPGDARWSKNIEVVSVIDRFLEHARLFYFHQGGTPEVFIASADWMGRNLERRVELMIPIEEPALQRRLVRILETFFQDNVQASKLMPDGTSQRIAKAQGQRAFRAQAHFFNQARKAAKAREHERSMTFEPHVPAE</sequence>
<evidence type="ECO:0000256" key="5">
    <source>
        <dbReference type="ARBA" id="ARBA00022840"/>
    </source>
</evidence>
<dbReference type="AlphaFoldDB" id="A0A975J1J6"/>
<feature type="domain" description="Polyphosphate kinase C-terminal" evidence="11">
    <location>
        <begin position="329"/>
        <end position="493"/>
    </location>
</feature>
<dbReference type="GO" id="GO:0006799">
    <property type="term" value="P:polyphosphate biosynthetic process"/>
    <property type="evidence" value="ECO:0007669"/>
    <property type="project" value="UniProtKB-UniRule"/>
</dbReference>
<dbReference type="PANTHER" id="PTHR30218">
    <property type="entry name" value="POLYPHOSPHATE KINASE"/>
    <property type="match status" value="1"/>
</dbReference>
<feature type="binding site" evidence="6">
    <location>
        <position position="466"/>
    </location>
    <ligand>
        <name>ATP</name>
        <dbReference type="ChEBI" id="CHEBI:30616"/>
    </ligand>
</feature>
<evidence type="ECO:0000259" key="8">
    <source>
        <dbReference type="Pfam" id="PF02503"/>
    </source>
</evidence>
<comment type="cofactor">
    <cofactor evidence="6">
        <name>Mg(2+)</name>
        <dbReference type="ChEBI" id="CHEBI:18420"/>
    </cofactor>
</comment>
<dbReference type="Pfam" id="PF02503">
    <property type="entry name" value="PP_kinase"/>
    <property type="match status" value="1"/>
</dbReference>
<comment type="catalytic activity">
    <reaction evidence="6 7">
        <text>[phosphate](n) + ATP = [phosphate](n+1) + ADP</text>
        <dbReference type="Rhea" id="RHEA:19573"/>
        <dbReference type="Rhea" id="RHEA-COMP:9859"/>
        <dbReference type="Rhea" id="RHEA-COMP:14280"/>
        <dbReference type="ChEBI" id="CHEBI:16838"/>
        <dbReference type="ChEBI" id="CHEBI:30616"/>
        <dbReference type="ChEBI" id="CHEBI:456216"/>
        <dbReference type="EC" id="2.7.4.1"/>
    </reaction>
</comment>
<dbReference type="Gene3D" id="3.30.1840.10">
    <property type="entry name" value="Polyphosphate kinase middle domain"/>
    <property type="match status" value="1"/>
</dbReference>
<dbReference type="RefSeq" id="WP_211633141.1">
    <property type="nucleotide sequence ID" value="NZ_CP073100.1"/>
</dbReference>
<dbReference type="InterPro" id="IPR024953">
    <property type="entry name" value="PP_kinase_middle"/>
</dbReference>
<dbReference type="NCBIfam" id="NF003917">
    <property type="entry name" value="PRK05443.1-1"/>
    <property type="match status" value="1"/>
</dbReference>
<evidence type="ECO:0000256" key="4">
    <source>
        <dbReference type="ARBA" id="ARBA00022777"/>
    </source>
</evidence>
<dbReference type="SUPFAM" id="SSF143724">
    <property type="entry name" value="PHP14-like"/>
    <property type="match status" value="1"/>
</dbReference>
<comment type="function">
    <text evidence="6 7">Catalyzes the reversible transfer of the terminal phosphate of ATP to form a long-chain polyphosphate (polyP).</text>
</comment>
<keyword evidence="13" id="KW-1185">Reference proteome</keyword>
<keyword evidence="6" id="KW-0479">Metal-binding</keyword>
<dbReference type="InterPro" id="IPR025198">
    <property type="entry name" value="PPK_N_dom"/>
</dbReference>
<evidence type="ECO:0000256" key="7">
    <source>
        <dbReference type="RuleBase" id="RU003800"/>
    </source>
</evidence>
<dbReference type="Pfam" id="PF13090">
    <property type="entry name" value="PP_kinase_C"/>
    <property type="match status" value="1"/>
</dbReference>
<dbReference type="Pfam" id="PF17941">
    <property type="entry name" value="PP_kinase_C_1"/>
    <property type="match status" value="1"/>
</dbReference>
<dbReference type="NCBIfam" id="NF003921">
    <property type="entry name" value="PRK05443.2-2"/>
    <property type="match status" value="1"/>
</dbReference>
<dbReference type="HAMAP" id="MF_00347">
    <property type="entry name" value="Polyphosphate_kinase"/>
    <property type="match status" value="1"/>
</dbReference>
<feature type="binding site" evidence="6">
    <location>
        <position position="403"/>
    </location>
    <ligand>
        <name>Mg(2+)</name>
        <dbReference type="ChEBI" id="CHEBI:18420"/>
    </ligand>
</feature>
<evidence type="ECO:0000313" key="13">
    <source>
        <dbReference type="Proteomes" id="UP000676169"/>
    </source>
</evidence>
<dbReference type="InterPro" id="IPR036832">
    <property type="entry name" value="PPK_N_dom_sf"/>
</dbReference>
<evidence type="ECO:0000259" key="10">
    <source>
        <dbReference type="Pfam" id="PF13090"/>
    </source>
</evidence>
<keyword evidence="6" id="KW-0460">Magnesium</keyword>
<feature type="domain" description="Polyphosphate kinase middle" evidence="8">
    <location>
        <begin position="120"/>
        <end position="302"/>
    </location>
</feature>
<evidence type="ECO:0000256" key="1">
    <source>
        <dbReference type="ARBA" id="ARBA00022553"/>
    </source>
</evidence>
<feature type="domain" description="Polyphosphate kinase N-terminal" evidence="9">
    <location>
        <begin position="5"/>
        <end position="109"/>
    </location>
</feature>
<dbReference type="EC" id="2.7.4.1" evidence="6 7"/>
<dbReference type="PIRSF" id="PIRSF015589">
    <property type="entry name" value="PP_kinase"/>
    <property type="match status" value="1"/>
</dbReference>
<feature type="binding site" evidence="6">
    <location>
        <position position="590"/>
    </location>
    <ligand>
        <name>ATP</name>
        <dbReference type="ChEBI" id="CHEBI:30616"/>
    </ligand>
</feature>
<feature type="domain" description="Polyphosphate kinase C-terminal" evidence="10">
    <location>
        <begin position="501"/>
        <end position="673"/>
    </location>
</feature>
<evidence type="ECO:0000256" key="2">
    <source>
        <dbReference type="ARBA" id="ARBA00022679"/>
    </source>
</evidence>
<feature type="binding site" evidence="6">
    <location>
        <position position="43"/>
    </location>
    <ligand>
        <name>ATP</name>
        <dbReference type="ChEBI" id="CHEBI:30616"/>
    </ligand>
</feature>
<feature type="active site" description="Phosphohistidine intermediate" evidence="6">
    <location>
        <position position="433"/>
    </location>
</feature>
<feature type="binding site" evidence="6">
    <location>
        <position position="562"/>
    </location>
    <ligand>
        <name>ATP</name>
        <dbReference type="ChEBI" id="CHEBI:30616"/>
    </ligand>
</feature>
<gene>
    <name evidence="12" type="primary">ppk1</name>
    <name evidence="6" type="synonym">ppk</name>
    <name evidence="12" type="ORF">KBB96_05280</name>
</gene>
<keyword evidence="2 6" id="KW-0808">Transferase</keyword>
<dbReference type="GO" id="GO:0008976">
    <property type="term" value="F:polyphosphate kinase activity"/>
    <property type="evidence" value="ECO:0007669"/>
    <property type="project" value="UniProtKB-UniRule"/>
</dbReference>
<dbReference type="Gene3D" id="1.20.58.310">
    <property type="entry name" value="Polyphosphate kinase N-terminal domain"/>
    <property type="match status" value="1"/>
</dbReference>
<keyword evidence="3 6" id="KW-0547">Nucleotide-binding</keyword>
<dbReference type="GO" id="GO:0005524">
    <property type="term" value="F:ATP binding"/>
    <property type="evidence" value="ECO:0007669"/>
    <property type="project" value="UniProtKB-KW"/>
</dbReference>
<accession>A0A975J1J6</accession>
<dbReference type="InterPro" id="IPR025200">
    <property type="entry name" value="PPK_C_dom2"/>
</dbReference>
<reference evidence="12" key="1">
    <citation type="submission" date="2021-04" db="EMBL/GenBank/DDBJ databases">
        <title>Luteolibacter sp. 32A isolated from the skin of an Anderson's salamander (Ambystoma andersonii).</title>
        <authorList>
            <person name="Spergser J."/>
            <person name="Busse H.-J."/>
        </authorList>
    </citation>
    <scope>NUCLEOTIDE SEQUENCE</scope>
    <source>
        <strain evidence="12">32A</strain>
    </source>
</reference>
<keyword evidence="4 6" id="KW-0418">Kinase</keyword>
<dbReference type="InterPro" id="IPR041108">
    <property type="entry name" value="PP_kinase_C_1"/>
</dbReference>
<comment type="PTM">
    <text evidence="6 7">An intermediate of this reaction is the autophosphorylated ppk in which a phosphate is covalently linked to a histidine residue through a N-P bond.</text>
</comment>
<organism evidence="12 13">
    <name type="scientific">Luteolibacter ambystomatis</name>
    <dbReference type="NCBI Taxonomy" id="2824561"/>
    <lineage>
        <taxon>Bacteria</taxon>
        <taxon>Pseudomonadati</taxon>
        <taxon>Verrucomicrobiota</taxon>
        <taxon>Verrucomicrobiia</taxon>
        <taxon>Verrucomicrobiales</taxon>
        <taxon>Verrucomicrobiaceae</taxon>
        <taxon>Luteolibacter</taxon>
    </lineage>
</organism>
<name>A0A975J1J6_9BACT</name>